<gene>
    <name evidence="1" type="ORF">VLY81_05970</name>
</gene>
<accession>A0ABZ1BSC0</accession>
<protein>
    <submittedName>
        <fullName evidence="1">Uncharacterized protein</fullName>
    </submittedName>
</protein>
<evidence type="ECO:0000313" key="2">
    <source>
        <dbReference type="Proteomes" id="UP001333102"/>
    </source>
</evidence>
<dbReference type="RefSeq" id="WP_324670105.1">
    <property type="nucleotide sequence ID" value="NZ_CP141614.1"/>
</dbReference>
<name>A0ABZ1BSC0_9FIRM</name>
<proteinExistence type="predicted"/>
<dbReference type="EMBL" id="CP141614">
    <property type="protein sequence ID" value="WRP15699.1"/>
    <property type="molecule type" value="Genomic_DNA"/>
</dbReference>
<dbReference type="Proteomes" id="UP001333102">
    <property type="component" value="Chromosome"/>
</dbReference>
<reference evidence="2" key="1">
    <citation type="submission" date="2023-12" db="EMBL/GenBank/DDBJ databases">
        <title>Novel isolates from deep terrestrial aquifers shed light on the physiology and ecology of the class Limnochordia.</title>
        <authorList>
            <person name="Karnachuk O.V."/>
            <person name="Lukina A.P."/>
            <person name="Avakyan M.R."/>
            <person name="Kadnikov V."/>
            <person name="Begmatov S."/>
            <person name="Beletsky A.V."/>
            <person name="Mardanov A.V."/>
            <person name="Ravin N.V."/>
        </authorList>
    </citation>
    <scope>NUCLEOTIDE SEQUENCE [LARGE SCALE GENOMIC DNA]</scope>
    <source>
        <strain evidence="2">LN</strain>
    </source>
</reference>
<organism evidence="1 2">
    <name type="scientific">Geochorda subterranea</name>
    <dbReference type="NCBI Taxonomy" id="3109564"/>
    <lineage>
        <taxon>Bacteria</taxon>
        <taxon>Bacillati</taxon>
        <taxon>Bacillota</taxon>
        <taxon>Limnochordia</taxon>
        <taxon>Limnochordales</taxon>
        <taxon>Geochordaceae</taxon>
        <taxon>Geochorda</taxon>
    </lineage>
</organism>
<keyword evidence="2" id="KW-1185">Reference proteome</keyword>
<sequence>MAFGDPFLAVVRAYQERHMPGPEWSRSFRCKGVTQELSRVPTASFRAMVVCADLA</sequence>
<evidence type="ECO:0000313" key="1">
    <source>
        <dbReference type="EMBL" id="WRP15699.1"/>
    </source>
</evidence>